<accession>A0A1M5TLI6</accession>
<dbReference type="InterPro" id="IPR036439">
    <property type="entry name" value="Dockerin_dom_sf"/>
</dbReference>
<dbReference type="AlphaFoldDB" id="A0A1M5TLI6"/>
<evidence type="ECO:0000313" key="2">
    <source>
        <dbReference type="EMBL" id="SHH51632.1"/>
    </source>
</evidence>
<dbReference type="Pfam" id="PF18998">
    <property type="entry name" value="Flg_new_2"/>
    <property type="match status" value="1"/>
</dbReference>
<dbReference type="GO" id="GO:0000272">
    <property type="term" value="P:polysaccharide catabolic process"/>
    <property type="evidence" value="ECO:0007669"/>
    <property type="project" value="InterPro"/>
</dbReference>
<dbReference type="Gene3D" id="1.10.1330.10">
    <property type="entry name" value="Dockerin domain"/>
    <property type="match status" value="1"/>
</dbReference>
<dbReference type="InterPro" id="IPR044060">
    <property type="entry name" value="Bacterial_rp_domain"/>
</dbReference>
<feature type="domain" description="Bacterial repeat" evidence="1">
    <location>
        <begin position="334"/>
        <end position="409"/>
    </location>
</feature>
<protein>
    <recommendedName>
        <fullName evidence="1">Bacterial repeat domain-containing protein</fullName>
    </recommendedName>
</protein>
<evidence type="ECO:0000259" key="1">
    <source>
        <dbReference type="Pfam" id="PF18998"/>
    </source>
</evidence>
<name>A0A1M5TLI6_9BACT</name>
<sequence>MFLWVPILSLWAGSAFGFVVGHQHTDLSAIPEQWITAAKENLHIAYNHTSHGSQVITGMNALEAYPAFGTTYSWTDTTHGTAESLSLDNYGIPGESDLSHDGDRDGDGITNWAEDTYAYLTNTDNYHVNVIMWSWCDIRGHNIALYLRSMEWLIAQFSTGGSTFTDSMMTTPPSPHPRAATNPVIFVFMTGRSSGQGLTAGAHPQNELIRAHCQLYDRILYDFNDIESWDPDGNYYQDKYMNDALYYDSDGDGSRDACWSSEYLAANGGDPGTTADEYYLLTKGTTGYSGCSSCAHSEGDNHDSRINCILKGRAVWHLFARLAGWDGGAATHPLTVAVTGGGSVSSDPGGISCGADCSAEFLEHSTVALMASTDDGWNFVGWGGDCSGTASCQVTMTGERAVTALFARKGDLNGDTDLGPADAIVGLQVLVGNSPSVSLDGDTDGDQKITMADVIYLLSRVTGP</sequence>
<gene>
    <name evidence="2" type="ORF">SAMN02745124_00792</name>
</gene>
<proteinExistence type="predicted"/>
<dbReference type="EMBL" id="FQXS01000003">
    <property type="protein sequence ID" value="SHH51632.1"/>
    <property type="molecule type" value="Genomic_DNA"/>
</dbReference>
<dbReference type="STRING" id="1121409.SAMN02745124_00792"/>
<dbReference type="InterPro" id="IPR018247">
    <property type="entry name" value="EF_Hand_1_Ca_BS"/>
</dbReference>
<dbReference type="SUPFAM" id="SSF63446">
    <property type="entry name" value="Type I dockerin domain"/>
    <property type="match status" value="1"/>
</dbReference>
<organism evidence="2 3">
    <name type="scientific">Desulfofustis glycolicus DSM 9705</name>
    <dbReference type="NCBI Taxonomy" id="1121409"/>
    <lineage>
        <taxon>Bacteria</taxon>
        <taxon>Pseudomonadati</taxon>
        <taxon>Thermodesulfobacteriota</taxon>
        <taxon>Desulfobulbia</taxon>
        <taxon>Desulfobulbales</taxon>
        <taxon>Desulfocapsaceae</taxon>
        <taxon>Desulfofustis</taxon>
    </lineage>
</organism>
<keyword evidence="3" id="KW-1185">Reference proteome</keyword>
<reference evidence="2 3" key="1">
    <citation type="submission" date="2016-11" db="EMBL/GenBank/DDBJ databases">
        <authorList>
            <person name="Jaros S."/>
            <person name="Januszkiewicz K."/>
            <person name="Wedrychowicz H."/>
        </authorList>
    </citation>
    <scope>NUCLEOTIDE SEQUENCE [LARGE SCALE GENOMIC DNA]</scope>
    <source>
        <strain evidence="2 3">DSM 9705</strain>
    </source>
</reference>
<evidence type="ECO:0000313" key="3">
    <source>
        <dbReference type="Proteomes" id="UP000184139"/>
    </source>
</evidence>
<dbReference type="PROSITE" id="PS00018">
    <property type="entry name" value="EF_HAND_1"/>
    <property type="match status" value="1"/>
</dbReference>
<dbReference type="Proteomes" id="UP000184139">
    <property type="component" value="Unassembled WGS sequence"/>
</dbReference>